<dbReference type="Gene3D" id="3.80.10.10">
    <property type="entry name" value="Ribonuclease Inhibitor"/>
    <property type="match status" value="1"/>
</dbReference>
<sequence length="258" mass="29456">MYECSQGIILVLSIVIIQGGEGVTLNLSLPSNIGVLKVENNLDTPCHVEISLINSNIVSIEFRSSEVFINHNDFFTYFPNMRYLYADHLGSNLMPFFTKNIHSICIQVFESSITEGNGVIDRSIIGGLEKLERFYWEYGNITKIMPDSFNESKMLEDLSFIGNKINELYDCTFQGLLNLKTLYLEDNNITKVGKYTFVGLESLEEIYMRFNPSFPLSTLTVAKSITRIDIRNYNPALLNPEIFQQFPKLSFIDISFCV</sequence>
<dbReference type="AlphaFoldDB" id="A0AAV7JXK7"/>
<accession>A0AAV7JXK7</accession>
<dbReference type="SUPFAM" id="SSF52058">
    <property type="entry name" value="L domain-like"/>
    <property type="match status" value="1"/>
</dbReference>
<dbReference type="PANTHER" id="PTHR24373">
    <property type="entry name" value="SLIT RELATED LEUCINE-RICH REPEAT NEURONAL PROTEIN"/>
    <property type="match status" value="1"/>
</dbReference>
<dbReference type="InterPro" id="IPR001611">
    <property type="entry name" value="Leu-rich_rpt"/>
</dbReference>
<feature type="signal peptide" evidence="2">
    <location>
        <begin position="1"/>
        <end position="22"/>
    </location>
</feature>
<dbReference type="GO" id="GO:0031012">
    <property type="term" value="C:extracellular matrix"/>
    <property type="evidence" value="ECO:0007669"/>
    <property type="project" value="TreeGrafter"/>
</dbReference>
<dbReference type="GO" id="GO:0005615">
    <property type="term" value="C:extracellular space"/>
    <property type="evidence" value="ECO:0007669"/>
    <property type="project" value="TreeGrafter"/>
</dbReference>
<dbReference type="PROSITE" id="PS51450">
    <property type="entry name" value="LRR"/>
    <property type="match status" value="1"/>
</dbReference>
<dbReference type="PANTHER" id="PTHR24373:SF370">
    <property type="entry name" value="FISH-LIPS, ISOFORM E"/>
    <property type="match status" value="1"/>
</dbReference>
<dbReference type="InterPro" id="IPR032675">
    <property type="entry name" value="LRR_dom_sf"/>
</dbReference>
<dbReference type="Proteomes" id="UP001165289">
    <property type="component" value="Unassembled WGS sequence"/>
</dbReference>
<evidence type="ECO:0000313" key="3">
    <source>
        <dbReference type="EMBL" id="KAI6653669.1"/>
    </source>
</evidence>
<keyword evidence="1 2" id="KW-0732">Signal</keyword>
<evidence type="ECO:0000313" key="4">
    <source>
        <dbReference type="Proteomes" id="UP001165289"/>
    </source>
</evidence>
<name>A0AAV7JXK7_9METZ</name>
<evidence type="ECO:0000256" key="2">
    <source>
        <dbReference type="SAM" id="SignalP"/>
    </source>
</evidence>
<evidence type="ECO:0000256" key="1">
    <source>
        <dbReference type="ARBA" id="ARBA00022729"/>
    </source>
</evidence>
<comment type="caution">
    <text evidence="3">The sequence shown here is derived from an EMBL/GenBank/DDBJ whole genome shotgun (WGS) entry which is preliminary data.</text>
</comment>
<feature type="chain" id="PRO_5043753674" evidence="2">
    <location>
        <begin position="23"/>
        <end position="258"/>
    </location>
</feature>
<protein>
    <submittedName>
        <fullName evidence="3">Uncharacterized protein</fullName>
    </submittedName>
</protein>
<dbReference type="Pfam" id="PF13855">
    <property type="entry name" value="LRR_8"/>
    <property type="match status" value="1"/>
</dbReference>
<organism evidence="3 4">
    <name type="scientific">Oopsacas minuta</name>
    <dbReference type="NCBI Taxonomy" id="111878"/>
    <lineage>
        <taxon>Eukaryota</taxon>
        <taxon>Metazoa</taxon>
        <taxon>Porifera</taxon>
        <taxon>Hexactinellida</taxon>
        <taxon>Hexasterophora</taxon>
        <taxon>Lyssacinosida</taxon>
        <taxon>Leucopsacidae</taxon>
        <taxon>Oopsacas</taxon>
    </lineage>
</organism>
<reference evidence="3 4" key="1">
    <citation type="journal article" date="2023" name="BMC Biol.">
        <title>The compact genome of the sponge Oopsacas minuta (Hexactinellida) is lacking key metazoan core genes.</title>
        <authorList>
            <person name="Santini S."/>
            <person name="Schenkelaars Q."/>
            <person name="Jourda C."/>
            <person name="Duchesne M."/>
            <person name="Belahbib H."/>
            <person name="Rocher C."/>
            <person name="Selva M."/>
            <person name="Riesgo A."/>
            <person name="Vervoort M."/>
            <person name="Leys S.P."/>
            <person name="Kodjabachian L."/>
            <person name="Le Bivic A."/>
            <person name="Borchiellini C."/>
            <person name="Claverie J.M."/>
            <person name="Renard E."/>
        </authorList>
    </citation>
    <scope>NUCLEOTIDE SEQUENCE [LARGE SCALE GENOMIC DNA]</scope>
    <source>
        <strain evidence="3">SPO-2</strain>
    </source>
</reference>
<proteinExistence type="predicted"/>
<dbReference type="EMBL" id="JAKMXF010000258">
    <property type="protein sequence ID" value="KAI6653669.1"/>
    <property type="molecule type" value="Genomic_DNA"/>
</dbReference>
<gene>
    <name evidence="3" type="ORF">LOD99_11483</name>
</gene>
<dbReference type="InterPro" id="IPR050328">
    <property type="entry name" value="Dev_Immune_Receptor"/>
</dbReference>
<keyword evidence="4" id="KW-1185">Reference proteome</keyword>